<dbReference type="GO" id="GO:0003824">
    <property type="term" value="F:catalytic activity"/>
    <property type="evidence" value="ECO:0007669"/>
    <property type="project" value="InterPro"/>
</dbReference>
<dbReference type="InterPro" id="IPR023885">
    <property type="entry name" value="4Fe4S-binding_SPASM_dom"/>
</dbReference>
<dbReference type="SUPFAM" id="SSF102114">
    <property type="entry name" value="Radical SAM enzymes"/>
    <property type="match status" value="1"/>
</dbReference>
<dbReference type="PANTHER" id="PTHR11228:SF34">
    <property type="entry name" value="TUNGSTEN-CONTAINING ALDEHYDE FERREDOXIN OXIDOREDUCTASE COFACTOR MODIFYING PROTEIN"/>
    <property type="match status" value="1"/>
</dbReference>
<dbReference type="AlphaFoldDB" id="A0A0G1C779"/>
<dbReference type="CDD" id="cd01335">
    <property type="entry name" value="Radical_SAM"/>
    <property type="match status" value="1"/>
</dbReference>
<dbReference type="Gene3D" id="3.20.20.70">
    <property type="entry name" value="Aldolase class I"/>
    <property type="match status" value="1"/>
</dbReference>
<evidence type="ECO:0000259" key="7">
    <source>
        <dbReference type="PROSITE" id="PS51918"/>
    </source>
</evidence>
<dbReference type="InterPro" id="IPR050377">
    <property type="entry name" value="Radical_SAM_PqqE_MftC-like"/>
</dbReference>
<dbReference type="GO" id="GO:0051536">
    <property type="term" value="F:iron-sulfur cluster binding"/>
    <property type="evidence" value="ECO:0007669"/>
    <property type="project" value="UniProtKB-KW"/>
</dbReference>
<evidence type="ECO:0000256" key="4">
    <source>
        <dbReference type="ARBA" id="ARBA00022723"/>
    </source>
</evidence>
<dbReference type="Pfam" id="PF13186">
    <property type="entry name" value="SPASM"/>
    <property type="match status" value="1"/>
</dbReference>
<evidence type="ECO:0000256" key="2">
    <source>
        <dbReference type="ARBA" id="ARBA00022485"/>
    </source>
</evidence>
<reference evidence="8 9" key="1">
    <citation type="journal article" date="2015" name="Nature">
        <title>rRNA introns, odd ribosomes, and small enigmatic genomes across a large radiation of phyla.</title>
        <authorList>
            <person name="Brown C.T."/>
            <person name="Hug L.A."/>
            <person name="Thomas B.C."/>
            <person name="Sharon I."/>
            <person name="Castelle C.J."/>
            <person name="Singh A."/>
            <person name="Wilkins M.J."/>
            <person name="Williams K.H."/>
            <person name="Banfield J.F."/>
        </authorList>
    </citation>
    <scope>NUCLEOTIDE SEQUENCE [LARGE SCALE GENOMIC DNA]</scope>
</reference>
<evidence type="ECO:0000313" key="9">
    <source>
        <dbReference type="Proteomes" id="UP000034837"/>
    </source>
</evidence>
<dbReference type="EMBL" id="LCDO01000031">
    <property type="protein sequence ID" value="KKS54541.1"/>
    <property type="molecule type" value="Genomic_DNA"/>
</dbReference>
<evidence type="ECO:0000256" key="1">
    <source>
        <dbReference type="ARBA" id="ARBA00001966"/>
    </source>
</evidence>
<dbReference type="Proteomes" id="UP000034837">
    <property type="component" value="Unassembled WGS sequence"/>
</dbReference>
<dbReference type="InterPro" id="IPR034391">
    <property type="entry name" value="AdoMet-like_SPASM_containing"/>
</dbReference>
<keyword evidence="3" id="KW-0949">S-adenosyl-L-methionine</keyword>
<evidence type="ECO:0000313" key="8">
    <source>
        <dbReference type="EMBL" id="KKS54541.1"/>
    </source>
</evidence>
<accession>A0A0G1C779</accession>
<comment type="cofactor">
    <cofactor evidence="1">
        <name>[4Fe-4S] cluster</name>
        <dbReference type="ChEBI" id="CHEBI:49883"/>
    </cofactor>
</comment>
<keyword evidence="5" id="KW-0408">Iron</keyword>
<evidence type="ECO:0000256" key="5">
    <source>
        <dbReference type="ARBA" id="ARBA00023004"/>
    </source>
</evidence>
<dbReference type="SFLD" id="SFLDS00029">
    <property type="entry name" value="Radical_SAM"/>
    <property type="match status" value="1"/>
</dbReference>
<comment type="caution">
    <text evidence="8">The sequence shown here is derived from an EMBL/GenBank/DDBJ whole genome shotgun (WGS) entry which is preliminary data.</text>
</comment>
<gene>
    <name evidence="8" type="ORF">UV20_C0031G0009</name>
</gene>
<dbReference type="InterPro" id="IPR007197">
    <property type="entry name" value="rSAM"/>
</dbReference>
<keyword evidence="4" id="KW-0479">Metal-binding</keyword>
<keyword evidence="2" id="KW-0004">4Fe-4S</keyword>
<organism evidence="8 9">
    <name type="scientific">Candidatus Magasanikbacteria bacterium GW2011_GWA2_42_32</name>
    <dbReference type="NCBI Taxonomy" id="1619039"/>
    <lineage>
        <taxon>Bacteria</taxon>
        <taxon>Candidatus Magasanikiibacteriota</taxon>
    </lineage>
</organism>
<dbReference type="InterPro" id="IPR058240">
    <property type="entry name" value="rSAM_sf"/>
</dbReference>
<evidence type="ECO:0000256" key="6">
    <source>
        <dbReference type="ARBA" id="ARBA00023014"/>
    </source>
</evidence>
<evidence type="ECO:0000256" key="3">
    <source>
        <dbReference type="ARBA" id="ARBA00022691"/>
    </source>
</evidence>
<keyword evidence="6" id="KW-0411">Iron-sulfur</keyword>
<protein>
    <recommendedName>
        <fullName evidence="7">Radical SAM core domain-containing protein</fullName>
    </recommendedName>
</protein>
<dbReference type="Pfam" id="PF04055">
    <property type="entry name" value="Radical_SAM"/>
    <property type="match status" value="1"/>
</dbReference>
<dbReference type="PROSITE" id="PS51918">
    <property type="entry name" value="RADICAL_SAM"/>
    <property type="match status" value="1"/>
</dbReference>
<dbReference type="SFLD" id="SFLDG01067">
    <property type="entry name" value="SPASM/twitch_domain_containing"/>
    <property type="match status" value="1"/>
</dbReference>
<dbReference type="CDD" id="cd21109">
    <property type="entry name" value="SPASM"/>
    <property type="match status" value="1"/>
</dbReference>
<dbReference type="SFLD" id="SFLDG01387">
    <property type="entry name" value="BtrN-like_SPASM_domain_contain"/>
    <property type="match status" value="1"/>
</dbReference>
<dbReference type="InterPro" id="IPR013785">
    <property type="entry name" value="Aldolase_TIM"/>
</dbReference>
<sequence>MIKKITHFITIPLSIISYKLGLTRLPYLPAAIWIEPTNACNLKCIMCPNSIINQYKRGYMSLDLFKKIIDEAKNFTAYTVLCISGEPLLHPKFDQMIKIAKQNNIATYVSTNCTLLTPALSRKILEAGLDWINFSFDGTTKKVYEGVRVNANFEKSLQNVVNFLKLKKKLNAKTRAELQILIMDDKGEKDYREHIAGFKSNFKDLPLDYIQTRRPSTWGGFLSGTKKYIPKVLGKVFSPCSYLWGSLHLLWDGRVVACTSDFFGDNVLGKFPEKSLAEIWNDKPMRNFRKAMLEKKYLKYNKNCRDCDALWEPRILGLPSGLRGINATVANSIFGKNLFGFFKKIAKLANPAFAMDVVKED</sequence>
<dbReference type="GO" id="GO:0046872">
    <property type="term" value="F:metal ion binding"/>
    <property type="evidence" value="ECO:0007669"/>
    <property type="project" value="UniProtKB-KW"/>
</dbReference>
<name>A0A0G1C779_9BACT</name>
<proteinExistence type="predicted"/>
<feature type="domain" description="Radical SAM core" evidence="7">
    <location>
        <begin position="26"/>
        <end position="254"/>
    </location>
</feature>
<dbReference type="PANTHER" id="PTHR11228">
    <property type="entry name" value="RADICAL SAM DOMAIN PROTEIN"/>
    <property type="match status" value="1"/>
</dbReference>